<feature type="compositionally biased region" description="Basic and acidic residues" evidence="1">
    <location>
        <begin position="86"/>
        <end position="101"/>
    </location>
</feature>
<evidence type="ECO:0000313" key="4">
    <source>
        <dbReference type="Proteomes" id="UP000324748"/>
    </source>
</evidence>
<feature type="region of interest" description="Disordered" evidence="1">
    <location>
        <begin position="78"/>
        <end position="114"/>
    </location>
</feature>
<dbReference type="OrthoDB" id="10500293at2759"/>
<evidence type="ECO:0000256" key="1">
    <source>
        <dbReference type="SAM" id="MobiDB-lite"/>
    </source>
</evidence>
<sequence length="114" mass="13000">MTEISCSTVEQEKSVIVAHTSSSDVNDVISKEKNNDYDQSSSSSIYSSKPTERKLITRIFPPLVEWYQKFEEMIDTSTLSSNQVNDHAHSSNNKDNKYDNNDKDDDNDTEDNNN</sequence>
<accession>A0A5B0NAP6</accession>
<keyword evidence="4" id="KW-1185">Reference proteome</keyword>
<organism evidence="2 4">
    <name type="scientific">Puccinia graminis f. sp. tritici</name>
    <dbReference type="NCBI Taxonomy" id="56615"/>
    <lineage>
        <taxon>Eukaryota</taxon>
        <taxon>Fungi</taxon>
        <taxon>Dikarya</taxon>
        <taxon>Basidiomycota</taxon>
        <taxon>Pucciniomycotina</taxon>
        <taxon>Pucciniomycetes</taxon>
        <taxon>Pucciniales</taxon>
        <taxon>Pucciniaceae</taxon>
        <taxon>Puccinia</taxon>
    </lineage>
</organism>
<feature type="compositionally biased region" description="Acidic residues" evidence="1">
    <location>
        <begin position="102"/>
        <end position="114"/>
    </location>
</feature>
<evidence type="ECO:0000313" key="3">
    <source>
        <dbReference type="EMBL" id="KAA1136167.1"/>
    </source>
</evidence>
<dbReference type="Proteomes" id="UP000325313">
    <property type="component" value="Unassembled WGS sequence"/>
</dbReference>
<evidence type="ECO:0000313" key="2">
    <source>
        <dbReference type="EMBL" id="KAA1085762.1"/>
    </source>
</evidence>
<protein>
    <submittedName>
        <fullName evidence="2">Uncharacterized protein</fullName>
    </submittedName>
</protein>
<dbReference type="EMBL" id="VDEP01000036">
    <property type="protein sequence ID" value="KAA1136167.1"/>
    <property type="molecule type" value="Genomic_DNA"/>
</dbReference>
<evidence type="ECO:0000313" key="5">
    <source>
        <dbReference type="Proteomes" id="UP000325313"/>
    </source>
</evidence>
<dbReference type="EMBL" id="VSWC01000106">
    <property type="protein sequence ID" value="KAA1085762.1"/>
    <property type="molecule type" value="Genomic_DNA"/>
</dbReference>
<comment type="caution">
    <text evidence="2">The sequence shown here is derived from an EMBL/GenBank/DDBJ whole genome shotgun (WGS) entry which is preliminary data.</text>
</comment>
<dbReference type="AlphaFoldDB" id="A0A5B0NAP6"/>
<feature type="region of interest" description="Disordered" evidence="1">
    <location>
        <begin position="19"/>
        <end position="52"/>
    </location>
</feature>
<dbReference type="Proteomes" id="UP000324748">
    <property type="component" value="Unassembled WGS sequence"/>
</dbReference>
<name>A0A5B0NAP6_PUCGR</name>
<gene>
    <name evidence="2" type="ORF">PGT21_018623</name>
    <name evidence="3" type="ORF">PGTUg99_034180</name>
</gene>
<proteinExistence type="predicted"/>
<reference evidence="4 5" key="1">
    <citation type="submission" date="2019-05" db="EMBL/GenBank/DDBJ databases">
        <title>Emergence of the Ug99 lineage of the wheat stem rust pathogen through somatic hybridization.</title>
        <authorList>
            <person name="Li F."/>
            <person name="Upadhyaya N.M."/>
            <person name="Sperschneider J."/>
            <person name="Matny O."/>
            <person name="Nguyen-Phuc H."/>
            <person name="Mago R."/>
            <person name="Raley C."/>
            <person name="Miller M.E."/>
            <person name="Silverstein K.A.T."/>
            <person name="Henningsen E."/>
            <person name="Hirsch C.D."/>
            <person name="Visser B."/>
            <person name="Pretorius Z.A."/>
            <person name="Steffenson B.J."/>
            <person name="Schwessinger B."/>
            <person name="Dodds P.N."/>
            <person name="Figueroa M."/>
        </authorList>
    </citation>
    <scope>NUCLEOTIDE SEQUENCE [LARGE SCALE GENOMIC DNA]</scope>
    <source>
        <strain evidence="2">21-0</strain>
        <strain evidence="3 5">Ug99</strain>
    </source>
</reference>